<dbReference type="PANTHER" id="PTHR42852:SF6">
    <property type="entry name" value="THIOL:DISULFIDE INTERCHANGE PROTEIN DSBE"/>
    <property type="match status" value="1"/>
</dbReference>
<evidence type="ECO:0000256" key="5">
    <source>
        <dbReference type="SAM" id="SignalP"/>
    </source>
</evidence>
<feature type="signal peptide" evidence="5">
    <location>
        <begin position="1"/>
        <end position="21"/>
    </location>
</feature>
<reference evidence="8" key="1">
    <citation type="journal article" date="2019" name="Int. J. Syst. Evol. Microbiol.">
        <title>The Global Catalogue of Microorganisms (GCM) 10K type strain sequencing project: providing services to taxonomists for standard genome sequencing and annotation.</title>
        <authorList>
            <consortium name="The Broad Institute Genomics Platform"/>
            <consortium name="The Broad Institute Genome Sequencing Center for Infectious Disease"/>
            <person name="Wu L."/>
            <person name="Ma J."/>
        </authorList>
    </citation>
    <scope>NUCLEOTIDE SEQUENCE [LARGE SCALE GENOMIC DNA]</scope>
    <source>
        <strain evidence="8">JCM 17705</strain>
    </source>
</reference>
<sequence length="390" mass="42249">MKKIFFYIAAFVPALSMAQTAQPFTIDAKIGKLNTPAKAFLAYRVGGTNITDSATISNGAFKFSGTVAEPANATLFIDYKGVGFAKYVQQNFPDGGPSKTADALTFFVEKGTINIAGADSAKKAVVTGSPVNDDNKKLITLLKPVNDKAQKLMAENKAATDVQKQSADFQNAMQAKFKVLQDEQKNVLRAFIKANPNSYMSLLALGSLGGPSPNPAEIEPVFNSLAQNIQETNLGKSLKSSLTVLKGVSVGSIAPDFTQADVDGKDVSLSSFKGKYVLLDFWASWCGPCRMENPNVVKAYNKYKDKNFTVLGVSLDNENGKSAWLAAIKKDGLTWTQVSDLRYWNNEVAQLYAVQSIPQNFLIDPTGRIIARDLRGADLEAKLLELFGKI</sequence>
<evidence type="ECO:0000313" key="7">
    <source>
        <dbReference type="EMBL" id="GAA4332849.1"/>
    </source>
</evidence>
<evidence type="ECO:0000256" key="3">
    <source>
        <dbReference type="ARBA" id="ARBA00023157"/>
    </source>
</evidence>
<feature type="domain" description="Thioredoxin" evidence="6">
    <location>
        <begin position="248"/>
        <end position="390"/>
    </location>
</feature>
<dbReference type="PANTHER" id="PTHR42852">
    <property type="entry name" value="THIOL:DISULFIDE INTERCHANGE PROTEIN DSBE"/>
    <property type="match status" value="1"/>
</dbReference>
<evidence type="ECO:0000256" key="2">
    <source>
        <dbReference type="ARBA" id="ARBA00022748"/>
    </source>
</evidence>
<evidence type="ECO:0000256" key="4">
    <source>
        <dbReference type="ARBA" id="ARBA00023284"/>
    </source>
</evidence>
<dbReference type="PROSITE" id="PS00194">
    <property type="entry name" value="THIOREDOXIN_1"/>
    <property type="match status" value="1"/>
</dbReference>
<dbReference type="Pfam" id="PF14289">
    <property type="entry name" value="DUF4369"/>
    <property type="match status" value="1"/>
</dbReference>
<comment type="caution">
    <text evidence="7">The sequence shown here is derived from an EMBL/GenBank/DDBJ whole genome shotgun (WGS) entry which is preliminary data.</text>
</comment>
<protein>
    <submittedName>
        <fullName evidence="7">TlpA disulfide reductase family protein</fullName>
    </submittedName>
</protein>
<dbReference type="InterPro" id="IPR000866">
    <property type="entry name" value="AhpC/TSA"/>
</dbReference>
<dbReference type="InterPro" id="IPR017937">
    <property type="entry name" value="Thioredoxin_CS"/>
</dbReference>
<keyword evidence="3" id="KW-1015">Disulfide bond</keyword>
<gene>
    <name evidence="7" type="ORF">GCM10023149_39350</name>
</gene>
<dbReference type="InterPro" id="IPR036249">
    <property type="entry name" value="Thioredoxin-like_sf"/>
</dbReference>
<comment type="subcellular location">
    <subcellularLocation>
        <location evidence="1">Cell envelope</location>
    </subcellularLocation>
</comment>
<accession>A0ABP8H0Y7</accession>
<evidence type="ECO:0000313" key="8">
    <source>
        <dbReference type="Proteomes" id="UP001500582"/>
    </source>
</evidence>
<dbReference type="Pfam" id="PF00578">
    <property type="entry name" value="AhpC-TSA"/>
    <property type="match status" value="1"/>
</dbReference>
<dbReference type="EMBL" id="BAABFT010000012">
    <property type="protein sequence ID" value="GAA4332849.1"/>
    <property type="molecule type" value="Genomic_DNA"/>
</dbReference>
<dbReference type="InterPro" id="IPR050553">
    <property type="entry name" value="Thioredoxin_ResA/DsbE_sf"/>
</dbReference>
<dbReference type="RefSeq" id="WP_345212878.1">
    <property type="nucleotide sequence ID" value="NZ_BAABFT010000012.1"/>
</dbReference>
<keyword evidence="5" id="KW-0732">Signal</keyword>
<dbReference type="Gene3D" id="3.40.30.10">
    <property type="entry name" value="Glutaredoxin"/>
    <property type="match status" value="1"/>
</dbReference>
<dbReference type="Proteomes" id="UP001500582">
    <property type="component" value="Unassembled WGS sequence"/>
</dbReference>
<dbReference type="CDD" id="cd02966">
    <property type="entry name" value="TlpA_like_family"/>
    <property type="match status" value="1"/>
</dbReference>
<evidence type="ECO:0000259" key="6">
    <source>
        <dbReference type="PROSITE" id="PS51352"/>
    </source>
</evidence>
<dbReference type="InterPro" id="IPR025380">
    <property type="entry name" value="DUF4369"/>
</dbReference>
<keyword evidence="2" id="KW-0201">Cytochrome c-type biogenesis</keyword>
<feature type="chain" id="PRO_5046099940" evidence="5">
    <location>
        <begin position="22"/>
        <end position="390"/>
    </location>
</feature>
<organism evidence="7 8">
    <name type="scientific">Mucilaginibacter gynuensis</name>
    <dbReference type="NCBI Taxonomy" id="1302236"/>
    <lineage>
        <taxon>Bacteria</taxon>
        <taxon>Pseudomonadati</taxon>
        <taxon>Bacteroidota</taxon>
        <taxon>Sphingobacteriia</taxon>
        <taxon>Sphingobacteriales</taxon>
        <taxon>Sphingobacteriaceae</taxon>
        <taxon>Mucilaginibacter</taxon>
    </lineage>
</organism>
<keyword evidence="4" id="KW-0676">Redox-active center</keyword>
<evidence type="ECO:0000256" key="1">
    <source>
        <dbReference type="ARBA" id="ARBA00004196"/>
    </source>
</evidence>
<dbReference type="PROSITE" id="PS51352">
    <property type="entry name" value="THIOREDOXIN_2"/>
    <property type="match status" value="1"/>
</dbReference>
<name>A0ABP8H0Y7_9SPHI</name>
<proteinExistence type="predicted"/>
<keyword evidence="8" id="KW-1185">Reference proteome</keyword>
<dbReference type="SUPFAM" id="SSF52833">
    <property type="entry name" value="Thioredoxin-like"/>
    <property type="match status" value="1"/>
</dbReference>
<dbReference type="InterPro" id="IPR013766">
    <property type="entry name" value="Thioredoxin_domain"/>
</dbReference>